<dbReference type="RefSeq" id="WP_225251984.1">
    <property type="nucleotide sequence ID" value="NZ_JAIWIU010000189.1"/>
</dbReference>
<feature type="chain" id="PRO_5046151397" evidence="2">
    <location>
        <begin position="24"/>
        <end position="359"/>
    </location>
</feature>
<evidence type="ECO:0000313" key="4">
    <source>
        <dbReference type="Proteomes" id="UP001199044"/>
    </source>
</evidence>
<dbReference type="PANTHER" id="PTHR30006">
    <property type="entry name" value="THIAMINE-BINDING PERIPLASMIC PROTEIN-RELATED"/>
    <property type="match status" value="1"/>
</dbReference>
<dbReference type="Proteomes" id="UP001199044">
    <property type="component" value="Unassembled WGS sequence"/>
</dbReference>
<dbReference type="PANTHER" id="PTHR30006:SF2">
    <property type="entry name" value="ABC TRANSPORTER SUBSTRATE-BINDING PROTEIN"/>
    <property type="match status" value="1"/>
</dbReference>
<organism evidence="3 4">
    <name type="scientific">Vibrio tritonius</name>
    <dbReference type="NCBI Taxonomy" id="1435069"/>
    <lineage>
        <taxon>Bacteria</taxon>
        <taxon>Pseudomonadati</taxon>
        <taxon>Pseudomonadota</taxon>
        <taxon>Gammaproteobacteria</taxon>
        <taxon>Vibrionales</taxon>
        <taxon>Vibrionaceae</taxon>
        <taxon>Vibrio</taxon>
    </lineage>
</organism>
<dbReference type="EMBL" id="JAIWIU010000189">
    <property type="protein sequence ID" value="MCA2018638.1"/>
    <property type="molecule type" value="Genomic_DNA"/>
</dbReference>
<keyword evidence="4" id="KW-1185">Reference proteome</keyword>
<accession>A0ABS7YSH7</accession>
<comment type="caution">
    <text evidence="3">The sequence shown here is derived from an EMBL/GenBank/DDBJ whole genome shotgun (WGS) entry which is preliminary data.</text>
</comment>
<name>A0ABS7YSH7_9VIBR</name>
<dbReference type="Pfam" id="PF13343">
    <property type="entry name" value="SBP_bac_6"/>
    <property type="match status" value="1"/>
</dbReference>
<gene>
    <name evidence="3" type="ORF">LDJ79_21160</name>
</gene>
<dbReference type="SUPFAM" id="SSF53850">
    <property type="entry name" value="Periplasmic binding protein-like II"/>
    <property type="match status" value="1"/>
</dbReference>
<keyword evidence="1 2" id="KW-0732">Signal</keyword>
<feature type="signal peptide" evidence="2">
    <location>
        <begin position="1"/>
        <end position="23"/>
    </location>
</feature>
<proteinExistence type="predicted"/>
<protein>
    <submittedName>
        <fullName evidence="3">Extracellular solute-binding protein</fullName>
    </submittedName>
</protein>
<evidence type="ECO:0000256" key="1">
    <source>
        <dbReference type="ARBA" id="ARBA00022729"/>
    </source>
</evidence>
<dbReference type="Gene3D" id="3.40.190.10">
    <property type="entry name" value="Periplasmic binding protein-like II"/>
    <property type="match status" value="2"/>
</dbReference>
<sequence>MKLHKLSCAGAALALIASSSVFAQALQGPELYKGEQQQYDKALDEGMVVSFDTGPTWANWGTMFSAFKKRYPGVEIVYNDLGSAATVVALDKSKHRPQADTAYYFGASAIDAKQKNLLTGYKPDNFAQIPDVFKDKDGKWFTIHTLNVAFLVNKKLVKEVPTSWADLQKAQYKNSIVYQDPRTTGQGQVVVLAANLAEKGSMTNIKPGANYFGELQKKGNVLRVVGTTPYAQFVKGEIPIWIGYENDGLKAELKDGMGDNVAVVIPKEASLAAPYAISMVKNGPNPEAAKLWLNFIMSKQGQSIFAEGYVRPVLTSMTLPDSVKDKLVKAPQIQPLDLNAAAAIKSDLDKAWSQQVLGH</sequence>
<evidence type="ECO:0000313" key="3">
    <source>
        <dbReference type="EMBL" id="MCA2018638.1"/>
    </source>
</evidence>
<reference evidence="4" key="1">
    <citation type="submission" date="2023-07" db="EMBL/GenBank/DDBJ databases">
        <title>Molecular identification of indigenous halophilic bacteria isolated from red sea cost, biodegradation of synthetic dyes and assessment of degraded metabolite toxicity.</title>
        <authorList>
            <person name="Chaieb K."/>
            <person name="Altayb H.N."/>
        </authorList>
    </citation>
    <scope>NUCLEOTIDE SEQUENCE [LARGE SCALE GENOMIC DNA]</scope>
    <source>
        <strain evidence="4">K20</strain>
    </source>
</reference>
<evidence type="ECO:0000256" key="2">
    <source>
        <dbReference type="SAM" id="SignalP"/>
    </source>
</evidence>